<gene>
    <name evidence="1" type="ORF">D3871_10990</name>
</gene>
<evidence type="ECO:0000313" key="1">
    <source>
        <dbReference type="EMBL" id="RJF98977.1"/>
    </source>
</evidence>
<accession>A0A3A3FRZ4</accession>
<sequence length="217" mass="24984">MRHLPFSDAPAPSWRRIAAYASFMLLSSCASLSPEQCKTADWRQIGFGDGASGVSAGRINDHAKACAEYGIRPHLDDYLRGREQGLLRYCRPDNGFAVGRRGNEANAGDCPEHLKYGFLDQHLRGTQVHAMERDLSNRHAHIERNQRQMRRNDEQIAKIRRELDRDNPPAERRAALLNDYNRLLDQKNSLGRENNYLYSEANRLQHHLQIQLRDFGY</sequence>
<dbReference type="PROSITE" id="PS51257">
    <property type="entry name" value="PROKAR_LIPOPROTEIN"/>
    <property type="match status" value="1"/>
</dbReference>
<dbReference type="EMBL" id="QYUO01000001">
    <property type="protein sequence ID" value="RJF98977.1"/>
    <property type="molecule type" value="Genomic_DNA"/>
</dbReference>
<dbReference type="Proteomes" id="UP000265955">
    <property type="component" value="Unassembled WGS sequence"/>
</dbReference>
<proteinExistence type="predicted"/>
<dbReference type="InterPro" id="IPR021242">
    <property type="entry name" value="DUF2799"/>
</dbReference>
<dbReference type="AlphaFoldDB" id="A0A3A3FRZ4"/>
<name>A0A3A3FRZ4_9BURK</name>
<protein>
    <submittedName>
        <fullName evidence="1">DUF2799 domain-containing protein</fullName>
    </submittedName>
</protein>
<comment type="caution">
    <text evidence="1">The sequence shown here is derived from an EMBL/GenBank/DDBJ whole genome shotgun (WGS) entry which is preliminary data.</text>
</comment>
<dbReference type="OrthoDB" id="5917215at2"/>
<organism evidence="1 2">
    <name type="scientific">Noviherbaspirillum saxi</name>
    <dbReference type="NCBI Taxonomy" id="2320863"/>
    <lineage>
        <taxon>Bacteria</taxon>
        <taxon>Pseudomonadati</taxon>
        <taxon>Pseudomonadota</taxon>
        <taxon>Betaproteobacteria</taxon>
        <taxon>Burkholderiales</taxon>
        <taxon>Oxalobacteraceae</taxon>
        <taxon>Noviherbaspirillum</taxon>
    </lineage>
</organism>
<dbReference type="Pfam" id="PF10973">
    <property type="entry name" value="DUF2799"/>
    <property type="match status" value="1"/>
</dbReference>
<evidence type="ECO:0000313" key="2">
    <source>
        <dbReference type="Proteomes" id="UP000265955"/>
    </source>
</evidence>
<dbReference type="RefSeq" id="WP_119768923.1">
    <property type="nucleotide sequence ID" value="NZ_QYUO01000001.1"/>
</dbReference>
<keyword evidence="2" id="KW-1185">Reference proteome</keyword>
<reference evidence="2" key="1">
    <citation type="submission" date="2018-09" db="EMBL/GenBank/DDBJ databases">
        <authorList>
            <person name="Zhu H."/>
        </authorList>
    </citation>
    <scope>NUCLEOTIDE SEQUENCE [LARGE SCALE GENOMIC DNA]</scope>
    <source>
        <strain evidence="2">K1R23-30</strain>
    </source>
</reference>